<dbReference type="RefSeq" id="WP_068590683.1">
    <property type="nucleotide sequence ID" value="NZ_LRXL01000026.1"/>
</dbReference>
<reference evidence="2 3" key="1">
    <citation type="submission" date="2016-02" db="EMBL/GenBank/DDBJ databases">
        <title>Ulvibacter sp. LPB0005, isolated from Thais luteostoma.</title>
        <authorList>
            <person name="Shin S.-K."/>
            <person name="Yi H."/>
        </authorList>
    </citation>
    <scope>NUCLEOTIDE SEQUENCE [LARGE SCALE GENOMIC DNA]</scope>
    <source>
        <strain evidence="2 3">LPB0005</strain>
    </source>
</reference>
<keyword evidence="3" id="KW-1185">Reference proteome</keyword>
<keyword evidence="1" id="KW-0812">Transmembrane</keyword>
<keyword evidence="1" id="KW-1133">Transmembrane helix</keyword>
<keyword evidence="1" id="KW-0472">Membrane</keyword>
<evidence type="ECO:0000313" key="3">
    <source>
        <dbReference type="Proteomes" id="UP000077013"/>
    </source>
</evidence>
<name>A0A167J2K9_9FLAO</name>
<dbReference type="EMBL" id="LRXL01000026">
    <property type="protein sequence ID" value="OAB80273.1"/>
    <property type="molecule type" value="Genomic_DNA"/>
</dbReference>
<evidence type="ECO:0000256" key="1">
    <source>
        <dbReference type="SAM" id="Phobius"/>
    </source>
</evidence>
<sequence length="77" mass="8181">MRPQIVTILIMALSVITYAPMFGQATSAGSSPPAPRPPGPPELPLPLDDNLYVLLILAALYGSFVAYKKVIAKKKAS</sequence>
<evidence type="ECO:0008006" key="4">
    <source>
        <dbReference type="Google" id="ProtNLM"/>
    </source>
</evidence>
<protein>
    <recommendedName>
        <fullName evidence="4">Signal peptidase</fullName>
    </recommendedName>
</protein>
<organism evidence="2 3">
    <name type="scientific">Cochleicola gelatinilyticus</name>
    <dbReference type="NCBI Taxonomy" id="1763537"/>
    <lineage>
        <taxon>Bacteria</taxon>
        <taxon>Pseudomonadati</taxon>
        <taxon>Bacteroidota</taxon>
        <taxon>Flavobacteriia</taxon>
        <taxon>Flavobacteriales</taxon>
        <taxon>Flavobacteriaceae</taxon>
        <taxon>Cochleicola</taxon>
    </lineage>
</organism>
<dbReference type="Proteomes" id="UP000077013">
    <property type="component" value="Unassembled WGS sequence"/>
</dbReference>
<gene>
    <name evidence="2" type="ORF">ULVI_05930</name>
</gene>
<dbReference type="AlphaFoldDB" id="A0A167J2K9"/>
<comment type="caution">
    <text evidence="2">The sequence shown here is derived from an EMBL/GenBank/DDBJ whole genome shotgun (WGS) entry which is preliminary data.</text>
</comment>
<accession>A0A167J2K9</accession>
<proteinExistence type="predicted"/>
<feature type="transmembrane region" description="Helical" evidence="1">
    <location>
        <begin position="51"/>
        <end position="67"/>
    </location>
</feature>
<evidence type="ECO:0000313" key="2">
    <source>
        <dbReference type="EMBL" id="OAB80273.1"/>
    </source>
</evidence>